<dbReference type="EMBL" id="JAKELO010000002">
    <property type="protein sequence ID" value="MDE4908121.1"/>
    <property type="molecule type" value="Genomic_DNA"/>
</dbReference>
<organism evidence="1 2">
    <name type="scientific">Methanogenium marinum</name>
    <dbReference type="NCBI Taxonomy" id="348610"/>
    <lineage>
        <taxon>Archaea</taxon>
        <taxon>Methanobacteriati</taxon>
        <taxon>Methanobacteriota</taxon>
        <taxon>Stenosarchaea group</taxon>
        <taxon>Methanomicrobia</taxon>
        <taxon>Methanomicrobiales</taxon>
        <taxon>Methanomicrobiaceae</taxon>
        <taxon>Methanogenium</taxon>
    </lineage>
</organism>
<dbReference type="AlphaFoldDB" id="A0A9Q4KVC3"/>
<comment type="caution">
    <text evidence="1">The sequence shown here is derived from an EMBL/GenBank/DDBJ whole genome shotgun (WGS) entry which is preliminary data.</text>
</comment>
<sequence>MRDNEKNETKDVLCETAGGETVYCDGTSIVAVLPPGRAVLSTSWLNGGYHEDVRMVFNHHLSEDACRADTLEGGSVEGYLRLTASRLGFDPDQSTGMLTKADMCNAAVVTHTFRDLTVTAVVTGGIEANGGRAGDPASFYEESGNFCDLGGTINTMLFIGASLLPQTMIRVVMTAAEAKAAALQELMAPSCYSTGIATGSGTDMITVVSAPTHPLMLTNAGKHAKLGELIGRCVKEATRDALARQTDLFPENQQNMLVRLGRFGIGEENFWETATALPGEHCREEFCARLTEMAGDPVLVAATASVLHIADEVAWGLLPLNAGRRAVHSMMMGISATPGIDLPGWSDLMCTGNSPIPEEWVRFVAWCIENRS</sequence>
<dbReference type="Proteomes" id="UP001143747">
    <property type="component" value="Unassembled WGS sequence"/>
</dbReference>
<gene>
    <name evidence="1" type="ORF">L0665_05800</name>
</gene>
<dbReference type="InterPro" id="IPR002808">
    <property type="entry name" value="AdoCbi_amidolase"/>
</dbReference>
<accession>A0A9Q4KVC3</accession>
<dbReference type="PANTHER" id="PTHR35336:SF5">
    <property type="entry name" value="ADENOSYLCOBINAMIDE AMIDOHYDROLASE"/>
    <property type="match status" value="1"/>
</dbReference>
<dbReference type="RefSeq" id="WP_274924757.1">
    <property type="nucleotide sequence ID" value="NZ_JAKELO010000002.1"/>
</dbReference>
<evidence type="ECO:0000313" key="1">
    <source>
        <dbReference type="EMBL" id="MDE4908121.1"/>
    </source>
</evidence>
<dbReference type="Pfam" id="PF01955">
    <property type="entry name" value="CbiZ"/>
    <property type="match status" value="1"/>
</dbReference>
<dbReference type="InterPro" id="IPR052209">
    <property type="entry name" value="CbiZ"/>
</dbReference>
<name>A0A9Q4KVC3_9EURY</name>
<proteinExistence type="predicted"/>
<dbReference type="PANTHER" id="PTHR35336">
    <property type="entry name" value="ADENOSYLCOBINAMIDE AMIDOHYDROLASE"/>
    <property type="match status" value="1"/>
</dbReference>
<keyword evidence="2" id="KW-1185">Reference proteome</keyword>
<reference evidence="1" key="1">
    <citation type="submission" date="2022-01" db="EMBL/GenBank/DDBJ databases">
        <title>Draft genome of Methanogenium marinum DSM 15558.</title>
        <authorList>
            <person name="Chen S.-C."/>
            <person name="You Y.-T."/>
        </authorList>
    </citation>
    <scope>NUCLEOTIDE SEQUENCE</scope>
    <source>
        <strain evidence="1">DSM 15558</strain>
    </source>
</reference>
<protein>
    <submittedName>
        <fullName evidence="1">Adenosylcobinamide amidohydrolase</fullName>
    </submittedName>
</protein>
<evidence type="ECO:0000313" key="2">
    <source>
        <dbReference type="Proteomes" id="UP001143747"/>
    </source>
</evidence>